<organism evidence="2 3">
    <name type="scientific">Liparis tanakae</name>
    <name type="common">Tanaka's snailfish</name>
    <dbReference type="NCBI Taxonomy" id="230148"/>
    <lineage>
        <taxon>Eukaryota</taxon>
        <taxon>Metazoa</taxon>
        <taxon>Chordata</taxon>
        <taxon>Craniata</taxon>
        <taxon>Vertebrata</taxon>
        <taxon>Euteleostomi</taxon>
        <taxon>Actinopterygii</taxon>
        <taxon>Neopterygii</taxon>
        <taxon>Teleostei</taxon>
        <taxon>Neoteleostei</taxon>
        <taxon>Acanthomorphata</taxon>
        <taxon>Eupercaria</taxon>
        <taxon>Perciformes</taxon>
        <taxon>Cottioidei</taxon>
        <taxon>Cottales</taxon>
        <taxon>Liparidae</taxon>
        <taxon>Liparis</taxon>
    </lineage>
</organism>
<reference evidence="2 3" key="1">
    <citation type="submission" date="2019-03" db="EMBL/GenBank/DDBJ databases">
        <title>First draft genome of Liparis tanakae, snailfish: a comprehensive survey of snailfish specific genes.</title>
        <authorList>
            <person name="Kim W."/>
            <person name="Song I."/>
            <person name="Jeong J.-H."/>
            <person name="Kim D."/>
            <person name="Kim S."/>
            <person name="Ryu S."/>
            <person name="Song J.Y."/>
            <person name="Lee S.K."/>
        </authorList>
    </citation>
    <scope>NUCLEOTIDE SEQUENCE [LARGE SCALE GENOMIC DNA]</scope>
    <source>
        <tissue evidence="2">Muscle</tissue>
    </source>
</reference>
<protein>
    <submittedName>
        <fullName evidence="2">Uncharacterized protein</fullName>
    </submittedName>
</protein>
<gene>
    <name evidence="2" type="ORF">EYF80_017723</name>
</gene>
<name>A0A4Z2I379_9TELE</name>
<dbReference type="AlphaFoldDB" id="A0A4Z2I379"/>
<feature type="region of interest" description="Disordered" evidence="1">
    <location>
        <begin position="1"/>
        <end position="30"/>
    </location>
</feature>
<dbReference type="Proteomes" id="UP000314294">
    <property type="component" value="Unassembled WGS sequence"/>
</dbReference>
<evidence type="ECO:0000256" key="1">
    <source>
        <dbReference type="SAM" id="MobiDB-lite"/>
    </source>
</evidence>
<evidence type="ECO:0000313" key="2">
    <source>
        <dbReference type="EMBL" id="TNN71935.1"/>
    </source>
</evidence>
<comment type="caution">
    <text evidence="2">The sequence shown here is derived from an EMBL/GenBank/DDBJ whole genome shotgun (WGS) entry which is preliminary data.</text>
</comment>
<proteinExistence type="predicted"/>
<sequence>MPNPKRLPKAEPSGGRVCVNKSDGAGSRRAARHLRVSLRRLKGPSAAVERRGGVSSVDFKDAEDVRRGGGVAQRVEPEGRARDGLQLRAFVQPQEAGHLARLQEVEGVRPGGGGGPVALHALQLLRPLAAGHHVQLHVLRLLLVEQHLRRRRERERGRGRLADT</sequence>
<evidence type="ECO:0000313" key="3">
    <source>
        <dbReference type="Proteomes" id="UP000314294"/>
    </source>
</evidence>
<dbReference type="EMBL" id="SRLO01000143">
    <property type="protein sequence ID" value="TNN71935.1"/>
    <property type="molecule type" value="Genomic_DNA"/>
</dbReference>
<accession>A0A4Z2I379</accession>
<keyword evidence="3" id="KW-1185">Reference proteome</keyword>